<protein>
    <submittedName>
        <fullName evidence="3">Membrane protein</fullName>
    </submittedName>
</protein>
<evidence type="ECO:0000313" key="3">
    <source>
        <dbReference type="EMBL" id="MET3576028.1"/>
    </source>
</evidence>
<accession>A0ABV2GCM0</accession>
<gene>
    <name evidence="3" type="ORF">ABID49_001936</name>
</gene>
<comment type="caution">
    <text evidence="3">The sequence shown here is derived from an EMBL/GenBank/DDBJ whole genome shotgun (WGS) entry which is preliminary data.</text>
</comment>
<keyword evidence="1" id="KW-1133">Transmembrane helix</keyword>
<keyword evidence="1" id="KW-0472">Membrane</keyword>
<dbReference type="Proteomes" id="UP001549099">
    <property type="component" value="Unassembled WGS sequence"/>
</dbReference>
<dbReference type="InterPro" id="IPR005182">
    <property type="entry name" value="YdbS-like_PH"/>
</dbReference>
<feature type="domain" description="YdbS-like PH" evidence="2">
    <location>
        <begin position="272"/>
        <end position="351"/>
    </location>
</feature>
<feature type="transmembrane region" description="Helical" evidence="1">
    <location>
        <begin position="244"/>
        <end position="269"/>
    </location>
</feature>
<dbReference type="EMBL" id="JBEPLW010000015">
    <property type="protein sequence ID" value="MET3576028.1"/>
    <property type="molecule type" value="Genomic_DNA"/>
</dbReference>
<sequence>MMSEERHRLHPITAVIELVKTLKEAILPLIVIVVANGLGREKTGNFWLDNISIFIFGLFIVFTAVAGLIKWKRFVYWFEDGELRIEHGLFVKKKRYIPFERIQSLDYTEGIFHRPFGLVKVKVETAGGSGKDQAEAELTAVTRAEADRVSLEIAEAKRLKRMPADGGVATAGTEERVAMPELPAEEETARTVFRMGNRDIVFLSAISGRIGLIFSGMAVLLSQFSDILPYELIFDELAAFVKFGVFLVALVVLAVMLVGWVISVVWTFLSFYGFQVAFDGDDLFISRGLLEKKRMTVPLKRIQAVRVSENPFQKMFGYRSVKVHSAGGGEEAGAVISLFPLVKQERVHELLGELFPELELGAELARTPDRSRPYFYRIDFVWMIPVIGLASWFLFPYGLLTLLLVPAAILLGMWQHRSAGWAISGRQLTVRWRGFALQTVYVFRRRIQSLQVRQTVFQKRKDVATVNASFKSGTGASVAPMRHIDRSDAERIMAWYDPQHRKGREAIPVNGGAAHE</sequence>
<feature type="transmembrane region" description="Helical" evidence="1">
    <location>
        <begin position="51"/>
        <end position="69"/>
    </location>
</feature>
<dbReference type="Pfam" id="PF03703">
    <property type="entry name" value="bPH_2"/>
    <property type="match status" value="3"/>
</dbReference>
<feature type="transmembrane region" description="Helical" evidence="1">
    <location>
        <begin position="374"/>
        <end position="393"/>
    </location>
</feature>
<feature type="transmembrane region" description="Helical" evidence="1">
    <location>
        <begin position="200"/>
        <end position="224"/>
    </location>
</feature>
<organism evidence="3 4">
    <name type="scientific">Bhargavaea ullalensis</name>
    <dbReference type="NCBI Taxonomy" id="1265685"/>
    <lineage>
        <taxon>Bacteria</taxon>
        <taxon>Bacillati</taxon>
        <taxon>Bacillota</taxon>
        <taxon>Bacilli</taxon>
        <taxon>Bacillales</taxon>
        <taxon>Caryophanaceae</taxon>
        <taxon>Bhargavaea</taxon>
    </lineage>
</organism>
<feature type="domain" description="YdbS-like PH" evidence="2">
    <location>
        <begin position="71"/>
        <end position="149"/>
    </location>
</feature>
<dbReference type="PIRSF" id="PIRSF026631">
    <property type="entry name" value="UCP026631"/>
    <property type="match status" value="1"/>
</dbReference>
<keyword evidence="4" id="KW-1185">Reference proteome</keyword>
<proteinExistence type="predicted"/>
<dbReference type="PANTHER" id="PTHR34473:SF2">
    <property type="entry name" value="UPF0699 TRANSMEMBRANE PROTEIN YDBT"/>
    <property type="match status" value="1"/>
</dbReference>
<keyword evidence="1" id="KW-0812">Transmembrane</keyword>
<evidence type="ECO:0000313" key="4">
    <source>
        <dbReference type="Proteomes" id="UP001549099"/>
    </source>
</evidence>
<dbReference type="InterPro" id="IPR014529">
    <property type="entry name" value="UCP026631"/>
</dbReference>
<dbReference type="PANTHER" id="PTHR34473">
    <property type="entry name" value="UPF0699 TRANSMEMBRANE PROTEIN YDBS"/>
    <property type="match status" value="1"/>
</dbReference>
<evidence type="ECO:0000256" key="1">
    <source>
        <dbReference type="SAM" id="Phobius"/>
    </source>
</evidence>
<feature type="transmembrane region" description="Helical" evidence="1">
    <location>
        <begin position="21"/>
        <end position="39"/>
    </location>
</feature>
<evidence type="ECO:0000259" key="2">
    <source>
        <dbReference type="Pfam" id="PF03703"/>
    </source>
</evidence>
<reference evidence="3 4" key="1">
    <citation type="submission" date="2024-06" db="EMBL/GenBank/DDBJ databases">
        <title>Genomic Encyclopedia of Type Strains, Phase IV (KMG-IV): sequencing the most valuable type-strain genomes for metagenomic binning, comparative biology and taxonomic classification.</title>
        <authorList>
            <person name="Goeker M."/>
        </authorList>
    </citation>
    <scope>NUCLEOTIDE SEQUENCE [LARGE SCALE GENOMIC DNA]</scope>
    <source>
        <strain evidence="3 4">DSM 26128</strain>
    </source>
</reference>
<name>A0ABV2GCM0_9BACL</name>
<feature type="domain" description="YdbS-like PH" evidence="2">
    <location>
        <begin position="417"/>
        <end position="496"/>
    </location>
</feature>
<dbReference type="RefSeq" id="WP_354197710.1">
    <property type="nucleotide sequence ID" value="NZ_JBEPLW010000015.1"/>
</dbReference>